<feature type="compositionally biased region" description="Basic and acidic residues" evidence="2">
    <location>
        <begin position="1"/>
        <end position="17"/>
    </location>
</feature>
<dbReference type="RefSeq" id="WP_012064004.1">
    <property type="nucleotide sequence ID" value="NC_009633.1"/>
</dbReference>
<dbReference type="EMBL" id="CP000724">
    <property type="protein sequence ID" value="ABR49036.1"/>
    <property type="molecule type" value="Genomic_DNA"/>
</dbReference>
<organism evidence="4 5">
    <name type="scientific">Alkaliphilus metalliredigens (strain QYMF)</name>
    <dbReference type="NCBI Taxonomy" id="293826"/>
    <lineage>
        <taxon>Bacteria</taxon>
        <taxon>Bacillati</taxon>
        <taxon>Bacillota</taxon>
        <taxon>Clostridia</taxon>
        <taxon>Peptostreptococcales</taxon>
        <taxon>Natronincolaceae</taxon>
        <taxon>Alkaliphilus</taxon>
    </lineage>
</organism>
<dbReference type="eggNOG" id="COG2919">
    <property type="taxonomic scope" value="Bacteria"/>
</dbReference>
<keyword evidence="1" id="KW-0175">Coiled coil</keyword>
<keyword evidence="3" id="KW-0812">Transmembrane</keyword>
<dbReference type="Proteomes" id="UP000001572">
    <property type="component" value="Chromosome"/>
</dbReference>
<proteinExistence type="predicted"/>
<feature type="coiled-coil region" evidence="1">
    <location>
        <begin position="62"/>
        <end position="96"/>
    </location>
</feature>
<evidence type="ECO:0000313" key="5">
    <source>
        <dbReference type="Proteomes" id="UP000001572"/>
    </source>
</evidence>
<keyword evidence="3" id="KW-0472">Membrane</keyword>
<keyword evidence="5" id="KW-1185">Reference proteome</keyword>
<evidence type="ECO:0000256" key="1">
    <source>
        <dbReference type="SAM" id="Coils"/>
    </source>
</evidence>
<evidence type="ECO:0000256" key="2">
    <source>
        <dbReference type="SAM" id="MobiDB-lite"/>
    </source>
</evidence>
<evidence type="ECO:0000256" key="3">
    <source>
        <dbReference type="SAM" id="Phobius"/>
    </source>
</evidence>
<dbReference type="HOGENOM" id="CLU_138349_0_0_9"/>
<sequence length="165" mass="19375">MVVAQEEYKHLGQEEKQYQQQAPKTQKKPKPKSRKFEKIMIASCLGVILALSLLLLLRYVGITEARHRVHNLGNELEQLEVQKEHLRVEVERASKSKWIEQEAKERLNLQYPTSQQMNYIQIDVTQVALVNQVISTHRLSQHKQDQLQHRGIKRLFGKIFSLIRT</sequence>
<evidence type="ECO:0000313" key="4">
    <source>
        <dbReference type="EMBL" id="ABR49036.1"/>
    </source>
</evidence>
<feature type="region of interest" description="Disordered" evidence="2">
    <location>
        <begin position="1"/>
        <end position="33"/>
    </location>
</feature>
<dbReference type="KEGG" id="amt:Amet_2886"/>
<name>A6TS68_ALKMQ</name>
<keyword evidence="3" id="KW-1133">Transmembrane helix</keyword>
<dbReference type="STRING" id="293826.Amet_2886"/>
<dbReference type="AlphaFoldDB" id="A6TS68"/>
<evidence type="ECO:0008006" key="6">
    <source>
        <dbReference type="Google" id="ProtNLM"/>
    </source>
</evidence>
<feature type="transmembrane region" description="Helical" evidence="3">
    <location>
        <begin position="39"/>
        <end position="60"/>
    </location>
</feature>
<dbReference type="OrthoDB" id="1757177at2"/>
<reference evidence="5" key="1">
    <citation type="journal article" date="2016" name="Genome Announc.">
        <title>Complete genome sequence of Alkaliphilus metalliredigens strain QYMF, an alkaliphilic and metal-reducing bacterium isolated from borax-contaminated leachate ponds.</title>
        <authorList>
            <person name="Hwang C."/>
            <person name="Copeland A."/>
            <person name="Lucas S."/>
            <person name="Lapidus A."/>
            <person name="Barry K."/>
            <person name="Detter J.C."/>
            <person name="Glavina Del Rio T."/>
            <person name="Hammon N."/>
            <person name="Israni S."/>
            <person name="Dalin E."/>
            <person name="Tice H."/>
            <person name="Pitluck S."/>
            <person name="Chertkov O."/>
            <person name="Brettin T."/>
            <person name="Bruce D."/>
            <person name="Han C."/>
            <person name="Schmutz J."/>
            <person name="Larimer F."/>
            <person name="Land M.L."/>
            <person name="Hauser L."/>
            <person name="Kyrpides N."/>
            <person name="Mikhailova N."/>
            <person name="Ye Q."/>
            <person name="Zhou J."/>
            <person name="Richardson P."/>
            <person name="Fields M.W."/>
        </authorList>
    </citation>
    <scope>NUCLEOTIDE SEQUENCE [LARGE SCALE GENOMIC DNA]</scope>
    <source>
        <strain evidence="5">QYMF</strain>
    </source>
</reference>
<gene>
    <name evidence="4" type="ordered locus">Amet_2886</name>
</gene>
<accession>A6TS68</accession>
<protein>
    <recommendedName>
        <fullName evidence="6">Cell division protein FtsL</fullName>
    </recommendedName>
</protein>